<dbReference type="SMART" id="SM01162">
    <property type="entry name" value="DUF1771"/>
    <property type="match status" value="1"/>
</dbReference>
<dbReference type="EMBL" id="SEKV01000194">
    <property type="protein sequence ID" value="TFY61760.1"/>
    <property type="molecule type" value="Genomic_DNA"/>
</dbReference>
<dbReference type="Gene3D" id="1.20.58.2220">
    <property type="entry name" value="Formin, FH2 domain"/>
    <property type="match status" value="1"/>
</dbReference>
<evidence type="ECO:0000256" key="2">
    <source>
        <dbReference type="ARBA" id="ARBA00022771"/>
    </source>
</evidence>
<feature type="compositionally biased region" description="Polar residues" evidence="6">
    <location>
        <begin position="1"/>
        <end position="26"/>
    </location>
</feature>
<keyword evidence="2 4" id="KW-0863">Zinc-finger</keyword>
<dbReference type="PANTHER" id="PTHR46651:SF1">
    <property type="entry name" value="SMALL MUTS RELATED FAMILY PROTEIN"/>
    <property type="match status" value="1"/>
</dbReference>
<feature type="region of interest" description="Disordered" evidence="6">
    <location>
        <begin position="175"/>
        <end position="234"/>
    </location>
</feature>
<dbReference type="InterPro" id="IPR053242">
    <property type="entry name" value="PAM2-like_domain"/>
</dbReference>
<dbReference type="STRING" id="34475.A0A4Y9YIE8"/>
<feature type="compositionally biased region" description="Gly residues" evidence="6">
    <location>
        <begin position="344"/>
        <end position="353"/>
    </location>
</feature>
<feature type="region of interest" description="Disordered" evidence="6">
    <location>
        <begin position="901"/>
        <end position="1003"/>
    </location>
</feature>
<feature type="compositionally biased region" description="Polar residues" evidence="6">
    <location>
        <begin position="1160"/>
        <end position="1181"/>
    </location>
</feature>
<feature type="compositionally biased region" description="Polar residues" evidence="6">
    <location>
        <begin position="222"/>
        <end position="232"/>
    </location>
</feature>
<evidence type="ECO:0000256" key="4">
    <source>
        <dbReference type="PROSITE-ProRule" id="PRU00723"/>
    </source>
</evidence>
<dbReference type="Pfam" id="PF18345">
    <property type="entry name" value="zf_CCCH_4"/>
    <property type="match status" value="1"/>
</dbReference>
<dbReference type="AlphaFoldDB" id="A0A4Y9YIE8"/>
<feature type="zinc finger region" description="C3H1-type" evidence="4">
    <location>
        <begin position="397"/>
        <end position="424"/>
    </location>
</feature>
<protein>
    <recommendedName>
        <fullName evidence="7">C3H1-type domain-containing protein</fullName>
    </recommendedName>
</protein>
<dbReference type="Gene3D" id="4.10.1000.10">
    <property type="entry name" value="Zinc finger, CCCH-type"/>
    <property type="match status" value="1"/>
</dbReference>
<feature type="region of interest" description="Disordered" evidence="6">
    <location>
        <begin position="127"/>
        <end position="158"/>
    </location>
</feature>
<organism evidence="8 9">
    <name type="scientific">Rhodofomes roseus</name>
    <dbReference type="NCBI Taxonomy" id="34475"/>
    <lineage>
        <taxon>Eukaryota</taxon>
        <taxon>Fungi</taxon>
        <taxon>Dikarya</taxon>
        <taxon>Basidiomycota</taxon>
        <taxon>Agaricomycotina</taxon>
        <taxon>Agaricomycetes</taxon>
        <taxon>Polyporales</taxon>
        <taxon>Rhodofomes</taxon>
    </lineage>
</organism>
<dbReference type="GO" id="GO:0008270">
    <property type="term" value="F:zinc ion binding"/>
    <property type="evidence" value="ECO:0007669"/>
    <property type="project" value="UniProtKB-KW"/>
</dbReference>
<evidence type="ECO:0000256" key="3">
    <source>
        <dbReference type="ARBA" id="ARBA00022833"/>
    </source>
</evidence>
<feature type="zinc finger region" description="C3H1-type" evidence="4">
    <location>
        <begin position="373"/>
        <end position="396"/>
    </location>
</feature>
<dbReference type="Pfam" id="PF14608">
    <property type="entry name" value="zf-CCCH_2"/>
    <property type="match status" value="1"/>
</dbReference>
<dbReference type="Pfam" id="PF08590">
    <property type="entry name" value="DUF1771"/>
    <property type="match status" value="1"/>
</dbReference>
<evidence type="ECO:0000313" key="8">
    <source>
        <dbReference type="EMBL" id="TFY61760.1"/>
    </source>
</evidence>
<dbReference type="PANTHER" id="PTHR46651">
    <property type="entry name" value="POLYADENYLATE-BINDING PROTEIN-INTERACTING PROTEIN 7"/>
    <property type="match status" value="1"/>
</dbReference>
<sequence>MLATPTISIPLPSSNLSEAGSFTGQDLSAPPKFPHTRAQLSAIARQYRSADTFEGDPDGDDPRVNSVLVGKVVVLLSSEREDDLKTLLKDTFGPIDEEEFTASLPASPIGSPRSLNAKANEFKPIQRPLSAASSNPGSSLSQLRAETPSPDLWAHNPSRPTSKLAIAAPLTPDSALLPRALTPSSSLRSSMRPGEHSDEEDPFDPFAQGNVPRSFHPVGSELDSQWSNSPVSLSPDDPRYIIGAGTDQSFKAPAPGDEDSDPEATAMLTDGMTPFDVLSSVFGATLAPSELEEALAQNGYDFERAMTWLVDRSLNAPAPASGPPRIQSLGNRVMMVSRDTNGIVRGGRGGGFGNPSSPGVRNGQRFVNGRPVPGGNRVCRYFLAGECLRADCRFSHDLERALCRFWLRGTCAKGENCEFLHHLPNEVDVSGITHAMARTDINAEHPERARSASPDEFPSLNHVAGAGNGRGGYRYGRDNGVYHDPGRTRFATAVKKPAPPTVPVSPVLQSPKDPALLAARREAMGAAAEPLHHNTAIIAPKPSPRIKLRPPTLLPTLPTGESVNQLYMNYRSRALRLGAARNACLSRAADAWRRGDGGAAKRFSREGHDLNAKMSAEMVEAAGKLVRERAHLAEQAVRSRDASWSDDYGDRTARGKICGAGLGPEATEVLEEFLLALEREHFYGLVYLVVGEEKHTGTQDPARGTSRVRLAAGLPPPPSSAGTAAPPKAAAPTYPLDLTRWLHSTSATMSPALVMSHSNESFEHEYHDVPSPKSDRPHSIDLSLALERELESESMPNSPARPDNKGGRPQSLDTNVLASIVTQLRMNLEEVTRERDTFRNELAETNSREQNLKDALQSVTDKCLRAEAGLSAARDKHQEDEEAIAMLRQKVEESRRALMRLQTESRRRSQIGNLSVDLSQPGSTPMNGPPTSKRASFTPLTGSPARASHRRIVSLSDPGFASAPPFGDNSQWATSPGLTSPDPSQSIRSPPLAGGQSRRMSGMFGWGSSQLPDVPSMDNFDIENLRKELEKLKEQLEETKHELSEAQEAREASESCVRALRTFIAENSVGEQTARSTIRAATKPDPTPATGQGAASRWGFKLWSMPETPANTPAPAPPSATSSSAAPVTRKLGGFFSPRSSISSTSSPARVPQEPPYHGSDTSSIADSTTEPVSPASSMPQASIHVKDAEGASLDSMTLAEVAKPVEIHI</sequence>
<feature type="region of interest" description="Disordered" evidence="6">
    <location>
        <begin position="1071"/>
        <end position="1189"/>
    </location>
</feature>
<feature type="compositionally biased region" description="Low complexity" evidence="6">
    <location>
        <begin position="1137"/>
        <end position="1147"/>
    </location>
</feature>
<feature type="domain" description="C3H1-type" evidence="7">
    <location>
        <begin position="373"/>
        <end position="396"/>
    </location>
</feature>
<feature type="compositionally biased region" description="Low complexity" evidence="6">
    <location>
        <begin position="720"/>
        <end position="730"/>
    </location>
</feature>
<feature type="compositionally biased region" description="Polar residues" evidence="6">
    <location>
        <begin position="910"/>
        <end position="941"/>
    </location>
</feature>
<name>A0A4Y9YIE8_9APHY</name>
<feature type="compositionally biased region" description="Polar residues" evidence="6">
    <location>
        <begin position="968"/>
        <end position="988"/>
    </location>
</feature>
<keyword evidence="1 4" id="KW-0479">Metal-binding</keyword>
<accession>A0A4Y9YIE8</accession>
<feature type="region of interest" description="Disordered" evidence="6">
    <location>
        <begin position="789"/>
        <end position="813"/>
    </location>
</feature>
<evidence type="ECO:0000259" key="7">
    <source>
        <dbReference type="PROSITE" id="PS50103"/>
    </source>
</evidence>
<dbReference type="InterPro" id="IPR042201">
    <property type="entry name" value="FH2_Formin_sf"/>
</dbReference>
<comment type="caution">
    <text evidence="8">The sequence shown here is derived from an EMBL/GenBank/DDBJ whole genome shotgun (WGS) entry which is preliminary data.</text>
</comment>
<feature type="region of interest" description="Disordered" evidence="6">
    <location>
        <begin position="1"/>
        <end position="31"/>
    </location>
</feature>
<dbReference type="SMART" id="SM00356">
    <property type="entry name" value="ZnF_C3H1"/>
    <property type="match status" value="2"/>
</dbReference>
<feature type="region of interest" description="Disordered" evidence="6">
    <location>
        <begin position="344"/>
        <end position="368"/>
    </location>
</feature>
<dbReference type="SUPFAM" id="SSF90229">
    <property type="entry name" value="CCCH zinc finger"/>
    <property type="match status" value="1"/>
</dbReference>
<evidence type="ECO:0000256" key="6">
    <source>
        <dbReference type="SAM" id="MobiDB-lite"/>
    </source>
</evidence>
<reference evidence="8 9" key="1">
    <citation type="submission" date="2019-01" db="EMBL/GenBank/DDBJ databases">
        <title>Genome sequencing of the rare red list fungi Fomitopsis rosea.</title>
        <authorList>
            <person name="Buettner E."/>
            <person name="Kellner H."/>
        </authorList>
    </citation>
    <scope>NUCLEOTIDE SEQUENCE [LARGE SCALE GENOMIC DNA]</scope>
    <source>
        <strain evidence="8 9">DSM 105464</strain>
    </source>
</reference>
<dbReference type="InterPro" id="IPR000571">
    <property type="entry name" value="Znf_CCCH"/>
</dbReference>
<gene>
    <name evidence="8" type="ORF">EVJ58_g4310</name>
</gene>
<dbReference type="PROSITE" id="PS50103">
    <property type="entry name" value="ZF_C3H1"/>
    <property type="match status" value="2"/>
</dbReference>
<feature type="region of interest" description="Disordered" evidence="6">
    <location>
        <begin position="694"/>
        <end position="730"/>
    </location>
</feature>
<evidence type="ECO:0000256" key="5">
    <source>
        <dbReference type="SAM" id="Coils"/>
    </source>
</evidence>
<feature type="coiled-coil region" evidence="5">
    <location>
        <begin position="1019"/>
        <end position="1056"/>
    </location>
</feature>
<proteinExistence type="predicted"/>
<keyword evidence="5" id="KW-0175">Coiled coil</keyword>
<dbReference type="InterPro" id="IPR013899">
    <property type="entry name" value="DUF1771"/>
</dbReference>
<keyword evidence="3 4" id="KW-0862">Zinc</keyword>
<evidence type="ECO:0000313" key="9">
    <source>
        <dbReference type="Proteomes" id="UP000298390"/>
    </source>
</evidence>
<dbReference type="Proteomes" id="UP000298390">
    <property type="component" value="Unassembled WGS sequence"/>
</dbReference>
<evidence type="ECO:0000256" key="1">
    <source>
        <dbReference type="ARBA" id="ARBA00022723"/>
    </source>
</evidence>
<dbReference type="InterPro" id="IPR036855">
    <property type="entry name" value="Znf_CCCH_sf"/>
</dbReference>
<feature type="compositionally biased region" description="Low complexity" evidence="6">
    <location>
        <begin position="128"/>
        <end position="141"/>
    </location>
</feature>
<feature type="domain" description="C3H1-type" evidence="7">
    <location>
        <begin position="397"/>
        <end position="424"/>
    </location>
</feature>